<keyword evidence="6" id="KW-0072">Autophagy</keyword>
<dbReference type="Gene3D" id="1.10.10.2570">
    <property type="match status" value="1"/>
</dbReference>
<feature type="region of interest" description="Disordered" evidence="7">
    <location>
        <begin position="111"/>
        <end position="440"/>
    </location>
</feature>
<comment type="subcellular location">
    <subcellularLocation>
        <location evidence="1">Preautophagosomal structure</location>
    </subcellularLocation>
</comment>
<dbReference type="InterPro" id="IPR040666">
    <property type="entry name" value="Atg29_N"/>
</dbReference>
<feature type="domain" description="Atg29 N-terminal" evidence="8">
    <location>
        <begin position="10"/>
        <end position="54"/>
    </location>
</feature>
<dbReference type="GO" id="GO:0000045">
    <property type="term" value="P:autophagosome assembly"/>
    <property type="evidence" value="ECO:0007669"/>
    <property type="project" value="InterPro"/>
</dbReference>
<feature type="compositionally biased region" description="Polar residues" evidence="7">
    <location>
        <begin position="385"/>
        <end position="404"/>
    </location>
</feature>
<feature type="compositionally biased region" description="Polar residues" evidence="7">
    <location>
        <begin position="293"/>
        <end position="303"/>
    </location>
</feature>
<feature type="compositionally biased region" description="Low complexity" evidence="7">
    <location>
        <begin position="239"/>
        <end position="257"/>
    </location>
</feature>
<keyword evidence="4" id="KW-0813">Transport</keyword>
<comment type="caution">
    <text evidence="9">The sequence shown here is derived from an EMBL/GenBank/DDBJ whole genome shotgun (WGS) entry which is preliminary data.</text>
</comment>
<dbReference type="AlphaFoldDB" id="A0AAW0QNF0"/>
<dbReference type="PANTHER" id="PTHR40012:SF1">
    <property type="entry name" value="AUTOPHAGY-RELATED PROTEIN 29"/>
    <property type="match status" value="1"/>
</dbReference>
<proteinExistence type="inferred from homology"/>
<organism evidence="9 10">
    <name type="scientific">Apiospora kogelbergensis</name>
    <dbReference type="NCBI Taxonomy" id="1337665"/>
    <lineage>
        <taxon>Eukaryota</taxon>
        <taxon>Fungi</taxon>
        <taxon>Dikarya</taxon>
        <taxon>Ascomycota</taxon>
        <taxon>Pezizomycotina</taxon>
        <taxon>Sordariomycetes</taxon>
        <taxon>Xylariomycetidae</taxon>
        <taxon>Amphisphaeriales</taxon>
        <taxon>Apiosporaceae</taxon>
        <taxon>Apiospora</taxon>
    </lineage>
</organism>
<evidence type="ECO:0000256" key="1">
    <source>
        <dbReference type="ARBA" id="ARBA00004329"/>
    </source>
</evidence>
<dbReference type="Proteomes" id="UP001392437">
    <property type="component" value="Unassembled WGS sequence"/>
</dbReference>
<feature type="compositionally biased region" description="Basic residues" evidence="7">
    <location>
        <begin position="318"/>
        <end position="329"/>
    </location>
</feature>
<reference evidence="9 10" key="1">
    <citation type="submission" date="2023-01" db="EMBL/GenBank/DDBJ databases">
        <title>Analysis of 21 Apiospora genomes using comparative genomics revels a genus with tremendous synthesis potential of carbohydrate active enzymes and secondary metabolites.</title>
        <authorList>
            <person name="Sorensen T."/>
        </authorList>
    </citation>
    <scope>NUCLEOTIDE SEQUENCE [LARGE SCALE GENOMIC DNA]</scope>
    <source>
        <strain evidence="9 10">CBS 117206</strain>
    </source>
</reference>
<dbReference type="GO" id="GO:0000407">
    <property type="term" value="C:phagophore assembly site"/>
    <property type="evidence" value="ECO:0007669"/>
    <property type="project" value="UniProtKB-SubCell"/>
</dbReference>
<feature type="compositionally biased region" description="Polar residues" evidence="7">
    <location>
        <begin position="330"/>
        <end position="339"/>
    </location>
</feature>
<dbReference type="InterPro" id="IPR039362">
    <property type="entry name" value="ATG29_sf"/>
</dbReference>
<evidence type="ECO:0000256" key="3">
    <source>
        <dbReference type="ARBA" id="ARBA00013784"/>
    </source>
</evidence>
<name>A0AAW0QNF0_9PEZI</name>
<feature type="compositionally biased region" description="Polar residues" evidence="7">
    <location>
        <begin position="187"/>
        <end position="196"/>
    </location>
</feature>
<dbReference type="InterPro" id="IPR039113">
    <property type="entry name" value="ATG29"/>
</dbReference>
<dbReference type="GO" id="GO:0015031">
    <property type="term" value="P:protein transport"/>
    <property type="evidence" value="ECO:0007669"/>
    <property type="project" value="UniProtKB-KW"/>
</dbReference>
<evidence type="ECO:0000256" key="6">
    <source>
        <dbReference type="ARBA" id="ARBA00023006"/>
    </source>
</evidence>
<evidence type="ECO:0000256" key="2">
    <source>
        <dbReference type="ARBA" id="ARBA00010082"/>
    </source>
</evidence>
<comment type="similarity">
    <text evidence="2">Belongs to the ATG29 family.</text>
</comment>
<evidence type="ECO:0000313" key="10">
    <source>
        <dbReference type="Proteomes" id="UP001392437"/>
    </source>
</evidence>
<protein>
    <recommendedName>
        <fullName evidence="3">Autophagy-related protein 29</fullName>
    </recommendedName>
</protein>
<gene>
    <name evidence="9" type="ORF">PG999_008057</name>
</gene>
<keyword evidence="5" id="KW-0653">Protein transport</keyword>
<sequence>MASPHPEPTYTVFIRLPFPRGNFVDPPPVNWDSSKDEALWNIISEVAKTEIDCKLYYCYPLPHQCTPLLTPQSAIRFQVTVDFLLQQVAFLTERHASQVRAQMRKAAAVARSSAAPSPVPGADPPTIAGDSAQQQQQMGSAALGRPRAPSSLSVRRDSPLPRNDPSIPGTPMRATPRPPSTRTSSSNTAVYNTRNLGGSGKGAARQPGTDTSARKRLSSLPMTSSVDDEPEPDPPSPGPAETSSAESSSSESSPAQSRIIRRPPRFQSNDGPSFADDEEEDEPAFLPYRMQADASSSGNNDLTATLKGNPAAESSSRRFPKAHHHRIHKSQTSDSSAGSATPAGKGSSADKTKPSGPLSPRRTMELAGRSPSGKGKGYSRDSDETPSMGSSFSDLDDASVTQSALEEALASKMQDGGTIGSRMSTFSNVFRSRYLPKTNN</sequence>
<feature type="compositionally biased region" description="Polar residues" evidence="7">
    <location>
        <begin position="421"/>
        <end position="430"/>
    </location>
</feature>
<dbReference type="EMBL" id="JAQQWP010000007">
    <property type="protein sequence ID" value="KAK8109920.1"/>
    <property type="molecule type" value="Genomic_DNA"/>
</dbReference>
<keyword evidence="10" id="KW-1185">Reference proteome</keyword>
<evidence type="ECO:0000256" key="5">
    <source>
        <dbReference type="ARBA" id="ARBA00022927"/>
    </source>
</evidence>
<dbReference type="PANTHER" id="PTHR40012">
    <property type="entry name" value="AUTOPHAGY-RELATED PROTEIN 29"/>
    <property type="match status" value="1"/>
</dbReference>
<feature type="compositionally biased region" description="Low complexity" evidence="7">
    <location>
        <begin position="170"/>
        <end position="186"/>
    </location>
</feature>
<evidence type="ECO:0000259" key="8">
    <source>
        <dbReference type="Pfam" id="PF18388"/>
    </source>
</evidence>
<evidence type="ECO:0000256" key="4">
    <source>
        <dbReference type="ARBA" id="ARBA00022448"/>
    </source>
</evidence>
<evidence type="ECO:0000256" key="7">
    <source>
        <dbReference type="SAM" id="MobiDB-lite"/>
    </source>
</evidence>
<dbReference type="Pfam" id="PF18388">
    <property type="entry name" value="ATG29_N"/>
    <property type="match status" value="1"/>
</dbReference>
<evidence type="ECO:0000313" key="9">
    <source>
        <dbReference type="EMBL" id="KAK8109920.1"/>
    </source>
</evidence>
<accession>A0AAW0QNF0</accession>